<dbReference type="EMBL" id="CP136864">
    <property type="protein sequence ID" value="WOJ95199.1"/>
    <property type="molecule type" value="Genomic_DNA"/>
</dbReference>
<protein>
    <submittedName>
        <fullName evidence="1">DUF1415 domain-containing protein</fullName>
    </submittedName>
</protein>
<evidence type="ECO:0000313" key="2">
    <source>
        <dbReference type="Proteomes" id="UP001626537"/>
    </source>
</evidence>
<keyword evidence="2" id="KW-1185">Reference proteome</keyword>
<gene>
    <name evidence="1" type="ORF">R0135_08495</name>
</gene>
<dbReference type="RefSeq" id="WP_407349834.1">
    <property type="nucleotide sequence ID" value="NZ_CP136864.1"/>
</dbReference>
<evidence type="ECO:0000313" key="1">
    <source>
        <dbReference type="EMBL" id="WOJ95199.1"/>
    </source>
</evidence>
<name>A0ABZ0I6Q3_9GAMM</name>
<accession>A0ABZ0I6Q3</accession>
<dbReference type="Proteomes" id="UP001626537">
    <property type="component" value="Chromosome"/>
</dbReference>
<proteinExistence type="predicted"/>
<sequence length="190" mass="21543">MINIQSGVVSLSDHALAASRVWIERLVVKYNLCPFAKRELDRGSVRFFLCDAKDDELLLHALAAELQHMEQHAEIETTFIVHPGVLGDFYEFNDFLGRCELLLKQLELEGVYQVASFHPQYQFAGTDPEDAENYSNRSPYPMLHLLREDSVERAVAGHPDIDSIPATNINTLNSLGKEALEKLWRACLDD</sequence>
<dbReference type="Pfam" id="PF07209">
    <property type="entry name" value="DUF1415"/>
    <property type="match status" value="1"/>
</dbReference>
<organism evidence="1 2">
    <name type="scientific">Congregibacter variabilis</name>
    <dbReference type="NCBI Taxonomy" id="3081200"/>
    <lineage>
        <taxon>Bacteria</taxon>
        <taxon>Pseudomonadati</taxon>
        <taxon>Pseudomonadota</taxon>
        <taxon>Gammaproteobacteria</taxon>
        <taxon>Cellvibrionales</taxon>
        <taxon>Halieaceae</taxon>
        <taxon>Congregibacter</taxon>
    </lineage>
</organism>
<reference evidence="1 2" key="1">
    <citation type="submission" date="2023-10" db="EMBL/GenBank/DDBJ databases">
        <title>Two novel species belonging to the OM43/NOR5 clade.</title>
        <authorList>
            <person name="Park M."/>
        </authorList>
    </citation>
    <scope>NUCLEOTIDE SEQUENCE [LARGE SCALE GENOMIC DNA]</scope>
    <source>
        <strain evidence="1 2">IMCC43200</strain>
    </source>
</reference>
<dbReference type="InterPro" id="IPR009858">
    <property type="entry name" value="DUF1415"/>
</dbReference>